<evidence type="ECO:0000313" key="1">
    <source>
        <dbReference type="EMBL" id="MFD1000700.1"/>
    </source>
</evidence>
<dbReference type="InterPro" id="IPR024530">
    <property type="entry name" value="QSregVF_b"/>
</dbReference>
<keyword evidence="2" id="KW-1185">Reference proteome</keyword>
<accession>A0ABW3K3V6</accession>
<dbReference type="Pfam" id="PF12843">
    <property type="entry name" value="QSregVF_b"/>
    <property type="match status" value="1"/>
</dbReference>
<organism evidence="1 2">
    <name type="scientific">Ohtaekwangia kribbensis</name>
    <dbReference type="NCBI Taxonomy" id="688913"/>
    <lineage>
        <taxon>Bacteria</taxon>
        <taxon>Pseudomonadati</taxon>
        <taxon>Bacteroidota</taxon>
        <taxon>Cytophagia</taxon>
        <taxon>Cytophagales</taxon>
        <taxon>Fulvivirgaceae</taxon>
        <taxon>Ohtaekwangia</taxon>
    </lineage>
</organism>
<dbReference type="EMBL" id="JBHTKA010000007">
    <property type="protein sequence ID" value="MFD1000700.1"/>
    <property type="molecule type" value="Genomic_DNA"/>
</dbReference>
<name>A0ABW3K3V6_9BACT</name>
<evidence type="ECO:0000313" key="2">
    <source>
        <dbReference type="Proteomes" id="UP001597112"/>
    </source>
</evidence>
<protein>
    <submittedName>
        <fullName evidence="1">DUF3820 family protein</fullName>
    </submittedName>
</protein>
<comment type="caution">
    <text evidence="1">The sequence shown here is derived from an EMBL/GenBank/DDBJ whole genome shotgun (WGS) entry which is preliminary data.</text>
</comment>
<dbReference type="Proteomes" id="UP001597112">
    <property type="component" value="Unassembled WGS sequence"/>
</dbReference>
<reference evidence="2" key="1">
    <citation type="journal article" date="2019" name="Int. J. Syst. Evol. Microbiol.">
        <title>The Global Catalogue of Microorganisms (GCM) 10K type strain sequencing project: providing services to taxonomists for standard genome sequencing and annotation.</title>
        <authorList>
            <consortium name="The Broad Institute Genomics Platform"/>
            <consortium name="The Broad Institute Genome Sequencing Center for Infectious Disease"/>
            <person name="Wu L."/>
            <person name="Ma J."/>
        </authorList>
    </citation>
    <scope>NUCLEOTIDE SEQUENCE [LARGE SCALE GENOMIC DNA]</scope>
    <source>
        <strain evidence="2">CCUG 58938</strain>
    </source>
</reference>
<gene>
    <name evidence="1" type="ORF">ACFQ21_15345</name>
</gene>
<sequence length="76" mass="8594">MEAENAVPDPDILRGIVSMRMPFGKYKGTVLCDLPVSYLEWFAREGFPPGKLGMMLATLFEIKTNGLMYLLDPLRK</sequence>
<proteinExistence type="predicted"/>
<dbReference type="RefSeq" id="WP_377580155.1">
    <property type="nucleotide sequence ID" value="NZ_JBHTKA010000007.1"/>
</dbReference>